<accession>A0A2T1D8B4</accession>
<dbReference type="GO" id="GO:0008654">
    <property type="term" value="P:phospholipid biosynthetic process"/>
    <property type="evidence" value="ECO:0007669"/>
    <property type="project" value="UniProtKB-UniRule"/>
</dbReference>
<keyword evidence="9 10" id="KW-1208">Phospholipid metabolism</keyword>
<dbReference type="AlphaFoldDB" id="A0A2T1D8B4"/>
<dbReference type="Pfam" id="PF02660">
    <property type="entry name" value="G3P_acyltransf"/>
    <property type="match status" value="1"/>
</dbReference>
<evidence type="ECO:0000256" key="6">
    <source>
        <dbReference type="ARBA" id="ARBA00023098"/>
    </source>
</evidence>
<dbReference type="STRING" id="1920490.GCA_001895925_00043"/>
<reference evidence="11 12" key="2">
    <citation type="submission" date="2018-03" db="EMBL/GenBank/DDBJ databases">
        <title>The ancient ancestry and fast evolution of plastids.</title>
        <authorList>
            <person name="Moore K.R."/>
            <person name="Magnabosco C."/>
            <person name="Momper L."/>
            <person name="Gold D.A."/>
            <person name="Bosak T."/>
            <person name="Fournier G.P."/>
        </authorList>
    </citation>
    <scope>NUCLEOTIDE SEQUENCE [LARGE SCALE GENOMIC DNA]</scope>
    <source>
        <strain evidence="11 12">ULC007</strain>
    </source>
</reference>
<keyword evidence="4 10" id="KW-0812">Transmembrane</keyword>
<keyword evidence="5 10" id="KW-1133">Transmembrane helix</keyword>
<feature type="transmembrane region" description="Helical" evidence="10">
    <location>
        <begin position="58"/>
        <end position="80"/>
    </location>
</feature>
<proteinExistence type="inferred from homology"/>
<evidence type="ECO:0000313" key="11">
    <source>
        <dbReference type="EMBL" id="PSB16703.1"/>
    </source>
</evidence>
<feature type="transmembrane region" description="Helical" evidence="10">
    <location>
        <begin position="142"/>
        <end position="163"/>
    </location>
</feature>
<dbReference type="HAMAP" id="MF_01043">
    <property type="entry name" value="PlsY"/>
    <property type="match status" value="1"/>
</dbReference>
<keyword evidence="12" id="KW-1185">Reference proteome</keyword>
<evidence type="ECO:0000256" key="8">
    <source>
        <dbReference type="ARBA" id="ARBA00023209"/>
    </source>
</evidence>
<protein>
    <recommendedName>
        <fullName evidence="10">Glycerol-3-phosphate acyltransferase</fullName>
    </recommendedName>
    <alternativeName>
        <fullName evidence="10">Acyl-PO4 G3P acyltransferase</fullName>
    </alternativeName>
    <alternativeName>
        <fullName evidence="10">Acyl-phosphate--glycerol-3-phosphate acyltransferase</fullName>
    </alternativeName>
    <alternativeName>
        <fullName evidence="10">G3P acyltransferase</fullName>
        <shortName evidence="10">GPAT</shortName>
        <ecNumber evidence="10">2.3.1.275</ecNumber>
    </alternativeName>
    <alternativeName>
        <fullName evidence="10">Lysophosphatidic acid synthase</fullName>
        <shortName evidence="10">LPA synthase</shortName>
    </alternativeName>
</protein>
<feature type="transmembrane region" description="Helical" evidence="10">
    <location>
        <begin position="183"/>
        <end position="200"/>
    </location>
</feature>
<evidence type="ECO:0000256" key="10">
    <source>
        <dbReference type="HAMAP-Rule" id="MF_01043"/>
    </source>
</evidence>
<dbReference type="InterPro" id="IPR003811">
    <property type="entry name" value="G3P_acylTferase_PlsY"/>
</dbReference>
<dbReference type="PANTHER" id="PTHR30309">
    <property type="entry name" value="INNER MEMBRANE PROTEIN YGIH"/>
    <property type="match status" value="1"/>
</dbReference>
<dbReference type="GO" id="GO:0005886">
    <property type="term" value="C:plasma membrane"/>
    <property type="evidence" value="ECO:0007669"/>
    <property type="project" value="UniProtKB-SubCell"/>
</dbReference>
<keyword evidence="7 10" id="KW-0472">Membrane</keyword>
<keyword evidence="11" id="KW-0012">Acyltransferase</keyword>
<dbReference type="Proteomes" id="UP000238634">
    <property type="component" value="Unassembled WGS sequence"/>
</dbReference>
<comment type="catalytic activity">
    <reaction evidence="10">
        <text>an acyl phosphate + sn-glycerol 3-phosphate = a 1-acyl-sn-glycero-3-phosphate + phosphate</text>
        <dbReference type="Rhea" id="RHEA:34075"/>
        <dbReference type="ChEBI" id="CHEBI:43474"/>
        <dbReference type="ChEBI" id="CHEBI:57597"/>
        <dbReference type="ChEBI" id="CHEBI:57970"/>
        <dbReference type="ChEBI" id="CHEBI:59918"/>
        <dbReference type="EC" id="2.3.1.275"/>
    </reaction>
</comment>
<dbReference type="GO" id="GO:0043772">
    <property type="term" value="F:acyl-phosphate glycerol-3-phosphate acyltransferase activity"/>
    <property type="evidence" value="ECO:0007669"/>
    <property type="project" value="UniProtKB-UniRule"/>
</dbReference>
<name>A0A2T1D8B4_9CYAN</name>
<evidence type="ECO:0000313" key="12">
    <source>
        <dbReference type="Proteomes" id="UP000238634"/>
    </source>
</evidence>
<evidence type="ECO:0000256" key="2">
    <source>
        <dbReference type="ARBA" id="ARBA00022516"/>
    </source>
</evidence>
<dbReference type="EMBL" id="PVWG01000038">
    <property type="protein sequence ID" value="PSB16703.1"/>
    <property type="molecule type" value="Genomic_DNA"/>
</dbReference>
<keyword evidence="3 10" id="KW-0808">Transferase</keyword>
<keyword evidence="1 10" id="KW-1003">Cell membrane</keyword>
<evidence type="ECO:0000256" key="1">
    <source>
        <dbReference type="ARBA" id="ARBA00022475"/>
    </source>
</evidence>
<evidence type="ECO:0000256" key="7">
    <source>
        <dbReference type="ARBA" id="ARBA00023136"/>
    </source>
</evidence>
<evidence type="ECO:0000256" key="4">
    <source>
        <dbReference type="ARBA" id="ARBA00022692"/>
    </source>
</evidence>
<evidence type="ECO:0000256" key="3">
    <source>
        <dbReference type="ARBA" id="ARBA00022679"/>
    </source>
</evidence>
<dbReference type="PANTHER" id="PTHR30309:SF0">
    <property type="entry name" value="GLYCEROL-3-PHOSPHATE ACYLTRANSFERASE-RELATED"/>
    <property type="match status" value="1"/>
</dbReference>
<evidence type="ECO:0000256" key="9">
    <source>
        <dbReference type="ARBA" id="ARBA00023264"/>
    </source>
</evidence>
<feature type="transmembrane region" description="Helical" evidence="10">
    <location>
        <begin position="100"/>
        <end position="121"/>
    </location>
</feature>
<comment type="function">
    <text evidence="10">Catalyzes the transfer of an acyl group from acyl-phosphate (acyl-PO(4)) to glycerol-3-phosphate (G3P) to form lysophosphatidic acid (LPA). This enzyme utilizes acyl-phosphate as fatty acyl donor, but not acyl-CoA or acyl-ACP.</text>
</comment>
<comment type="caution">
    <text evidence="11">The sequence shown here is derived from an EMBL/GenBank/DDBJ whole genome shotgun (WGS) entry which is preliminary data.</text>
</comment>
<feature type="transmembrane region" description="Helical" evidence="10">
    <location>
        <begin position="6"/>
        <end position="27"/>
    </location>
</feature>
<dbReference type="OrthoDB" id="9777124at2"/>
<evidence type="ECO:0000256" key="5">
    <source>
        <dbReference type="ARBA" id="ARBA00022989"/>
    </source>
</evidence>
<reference evidence="11 12" key="1">
    <citation type="submission" date="2018-02" db="EMBL/GenBank/DDBJ databases">
        <authorList>
            <person name="Cohen D.B."/>
            <person name="Kent A.D."/>
        </authorList>
    </citation>
    <scope>NUCLEOTIDE SEQUENCE [LARGE SCALE GENOMIC DNA]</scope>
    <source>
        <strain evidence="11 12">ULC007</strain>
    </source>
</reference>
<dbReference type="SMART" id="SM01207">
    <property type="entry name" value="G3P_acyltransf"/>
    <property type="match status" value="1"/>
</dbReference>
<gene>
    <name evidence="10" type="primary">plsY</name>
    <name evidence="11" type="ORF">C7B65_20895</name>
</gene>
<sequence>MLPWYINNELLLILAYLLGSFPTGYLAGRLLKGIDIREVGSGSTGATNVLRTLGKVPAIVVLLIDVLKGALAIAAVNFAFTQLPGWLYYTKVVDVNLANWQPWMIVLAGLLALLGHSKPIWLNFKGGKSVATSLGVLLAMDWRVGLSTIAVFAISLAISRIVSLSSITGAISVTALMIAFRQPLPYCLFAIAGGIYVIWLHRTNIQRLLTGTEPRFGQALPEQPEDGG</sequence>
<comment type="subcellular location">
    <subcellularLocation>
        <location evidence="10">Cell membrane</location>
        <topology evidence="10">Multi-pass membrane protein</topology>
    </subcellularLocation>
</comment>
<comment type="similarity">
    <text evidence="10">Belongs to the PlsY family.</text>
</comment>
<keyword evidence="8 10" id="KW-0594">Phospholipid biosynthesis</keyword>
<dbReference type="EC" id="2.3.1.275" evidence="10"/>
<keyword evidence="2 10" id="KW-0444">Lipid biosynthesis</keyword>
<organism evidence="11 12">
    <name type="scientific">Phormidesmis priestleyi ULC007</name>
    <dbReference type="NCBI Taxonomy" id="1920490"/>
    <lineage>
        <taxon>Bacteria</taxon>
        <taxon>Bacillati</taxon>
        <taxon>Cyanobacteriota</taxon>
        <taxon>Cyanophyceae</taxon>
        <taxon>Leptolyngbyales</taxon>
        <taxon>Leptolyngbyaceae</taxon>
        <taxon>Phormidesmis</taxon>
    </lineage>
</organism>
<dbReference type="UniPathway" id="UPA00085"/>
<dbReference type="NCBIfam" id="TIGR00023">
    <property type="entry name" value="glycerol-3-phosphate 1-O-acyltransferase PlsY"/>
    <property type="match status" value="1"/>
</dbReference>
<comment type="pathway">
    <text evidence="10">Lipid metabolism; phospholipid metabolism.</text>
</comment>
<comment type="subunit">
    <text evidence="10">Probably interacts with PlsX.</text>
</comment>
<keyword evidence="6 10" id="KW-0443">Lipid metabolism</keyword>